<dbReference type="EMBL" id="CP006867">
    <property type="protein sequence ID" value="ALU12379.1"/>
    <property type="molecule type" value="Genomic_DNA"/>
</dbReference>
<dbReference type="Proteomes" id="UP000060778">
    <property type="component" value="Chromosome"/>
</dbReference>
<dbReference type="STRING" id="940295.EYM_03015"/>
<gene>
    <name evidence="1" type="ORF">EYM_03015</name>
</gene>
<organism evidence="1 2">
    <name type="scientific">Ignicoccus islandicus DSM 13165</name>
    <dbReference type="NCBI Taxonomy" id="940295"/>
    <lineage>
        <taxon>Archaea</taxon>
        <taxon>Thermoproteota</taxon>
        <taxon>Thermoprotei</taxon>
        <taxon>Desulfurococcales</taxon>
        <taxon>Desulfurococcaceae</taxon>
        <taxon>Ignicoccus</taxon>
    </lineage>
</organism>
<sequence>MTYVLYNDEGEPVCPTCGSVLSPAFGFVHDIGIEGKYDVFEPYSKSGEGRISSRATLSDSVHDGGLGTVINPREAKGSKFKLFKKLSKEQEKSRIRNNKESIEVDVMKTLNVFLDNVSSDVNIPDSVRKEISKVAKKIVNDNYESFKGISRKDRNHLAYAIALMILEARGVVPEAKSFLRKFFNDEKEINKIIDWLKRVKYDYGREIYMKMVNPRNREEEYLAKGRSTLQYVIQQLKLDYKPEERPILHSFYEDLIRNALSMNMNSGKQKLSLLGGLVYIVLNVFSKSEKSKVTQSRLAKLLNVGNNSIRETYVEANDRLLIVVSVPTRKRK</sequence>
<dbReference type="Gene3D" id="1.10.472.170">
    <property type="match status" value="1"/>
</dbReference>
<dbReference type="AlphaFoldDB" id="A0A0U3E3A3"/>
<name>A0A0U3E3A3_9CREN</name>
<evidence type="ECO:0000313" key="2">
    <source>
        <dbReference type="Proteomes" id="UP000060778"/>
    </source>
</evidence>
<proteinExistence type="predicted"/>
<protein>
    <submittedName>
        <fullName evidence="1">Uncharacterized protein</fullName>
    </submittedName>
</protein>
<reference evidence="1 2" key="1">
    <citation type="submission" date="2013-11" db="EMBL/GenBank/DDBJ databases">
        <title>Comparative genomics of Ignicoccus.</title>
        <authorList>
            <person name="Podar M."/>
        </authorList>
    </citation>
    <scope>NUCLEOTIDE SEQUENCE [LARGE SCALE GENOMIC DNA]</scope>
    <source>
        <strain evidence="1 2">DSM 13165</strain>
    </source>
</reference>
<accession>A0A0U3E3A3</accession>
<keyword evidence="2" id="KW-1185">Reference proteome</keyword>
<dbReference type="KEGG" id="iis:EYM_03015"/>
<evidence type="ECO:0000313" key="1">
    <source>
        <dbReference type="EMBL" id="ALU12379.1"/>
    </source>
</evidence>